<keyword evidence="3 5" id="KW-1133">Transmembrane helix</keyword>
<name>A0A075WH91_ARCFL</name>
<dbReference type="Pfam" id="PF09685">
    <property type="entry name" value="MamF_MmsF"/>
    <property type="match status" value="1"/>
</dbReference>
<feature type="transmembrane region" description="Helical" evidence="5">
    <location>
        <begin position="60"/>
        <end position="85"/>
    </location>
</feature>
<dbReference type="GO" id="GO:0016020">
    <property type="term" value="C:membrane"/>
    <property type="evidence" value="ECO:0007669"/>
    <property type="project" value="UniProtKB-SubCell"/>
</dbReference>
<comment type="subcellular location">
    <subcellularLocation>
        <location evidence="1">Membrane</location>
        <topology evidence="1">Multi-pass membrane protein</topology>
    </subcellularLocation>
</comment>
<dbReference type="GeneID" id="24793659"/>
<dbReference type="RefSeq" id="WP_231487543.1">
    <property type="nucleotide sequence ID" value="NZ_CP006577.1"/>
</dbReference>
<dbReference type="EMBL" id="CP006577">
    <property type="protein sequence ID" value="AIG96943.1"/>
    <property type="molecule type" value="Genomic_DNA"/>
</dbReference>
<reference evidence="6 7" key="1">
    <citation type="submission" date="2013-07" db="EMBL/GenBank/DDBJ databases">
        <title>Genome of Archaeoglobus fulgidus.</title>
        <authorList>
            <person name="Fiebig A."/>
            <person name="Birkeland N.-K."/>
        </authorList>
    </citation>
    <scope>NUCLEOTIDE SEQUENCE [LARGE SCALE GENOMIC DNA]</scope>
    <source>
        <strain evidence="6 7">DSM 8774</strain>
    </source>
</reference>
<evidence type="ECO:0000313" key="6">
    <source>
        <dbReference type="EMBL" id="AIG96943.1"/>
    </source>
</evidence>
<dbReference type="PANTHER" id="PTHR36460:SF1">
    <property type="entry name" value="UPF0132 DOMAIN PROTEIN (AFU_ORTHOLOGUE AFUA_3G10255)"/>
    <property type="match status" value="1"/>
</dbReference>
<keyword evidence="2 5" id="KW-0812">Transmembrane</keyword>
<protein>
    <submittedName>
        <fullName evidence="6">Putative membrane protein</fullName>
    </submittedName>
</protein>
<dbReference type="InterPro" id="IPR019109">
    <property type="entry name" value="MamF_MmsF"/>
</dbReference>
<gene>
    <name evidence="6" type="ORF">AFULGI_00001020</name>
</gene>
<keyword evidence="4 5" id="KW-0472">Membrane</keyword>
<dbReference type="KEGG" id="afg:AFULGI_00001020"/>
<dbReference type="HOGENOM" id="CLU_095018_3_0_2"/>
<evidence type="ECO:0000256" key="2">
    <source>
        <dbReference type="ARBA" id="ARBA00022692"/>
    </source>
</evidence>
<dbReference type="PANTHER" id="PTHR36460">
    <property type="entry name" value="UPF0132 DOMAIN PROTEIN (AFU_ORTHOLOGUE AFUA_3G10255)"/>
    <property type="match status" value="1"/>
</dbReference>
<evidence type="ECO:0000256" key="3">
    <source>
        <dbReference type="ARBA" id="ARBA00022989"/>
    </source>
</evidence>
<feature type="transmembrane region" description="Helical" evidence="5">
    <location>
        <begin position="12"/>
        <end position="29"/>
    </location>
</feature>
<evidence type="ECO:0000256" key="5">
    <source>
        <dbReference type="SAM" id="Phobius"/>
    </source>
</evidence>
<sequence length="109" mass="11971">MPSSTGLKENVAGALSYLLGPITGILFLLMEKESQFVKFHAMQSTITFAGFWVLDIALSFIPYIGVLLIPIVGLVAFITWLVCIYKAYSNEWFKLPVVGDIAEQQIGGV</sequence>
<evidence type="ECO:0000256" key="4">
    <source>
        <dbReference type="ARBA" id="ARBA00023136"/>
    </source>
</evidence>
<dbReference type="AlphaFoldDB" id="A0A075WH91"/>
<accession>A0A075WH91</accession>
<proteinExistence type="predicted"/>
<evidence type="ECO:0000313" key="7">
    <source>
        <dbReference type="Proteomes" id="UP000028501"/>
    </source>
</evidence>
<dbReference type="Proteomes" id="UP000028501">
    <property type="component" value="Chromosome"/>
</dbReference>
<organism evidence="6 7">
    <name type="scientific">Archaeoglobus fulgidus DSM 8774</name>
    <dbReference type="NCBI Taxonomy" id="1344584"/>
    <lineage>
        <taxon>Archaea</taxon>
        <taxon>Methanobacteriati</taxon>
        <taxon>Methanobacteriota</taxon>
        <taxon>Archaeoglobi</taxon>
        <taxon>Archaeoglobales</taxon>
        <taxon>Archaeoglobaceae</taxon>
        <taxon>Archaeoglobus</taxon>
    </lineage>
</organism>
<evidence type="ECO:0000256" key="1">
    <source>
        <dbReference type="ARBA" id="ARBA00004141"/>
    </source>
</evidence>
<feature type="transmembrane region" description="Helical" evidence="5">
    <location>
        <begin position="36"/>
        <end position="54"/>
    </location>
</feature>